<gene>
    <name evidence="2" type="ORF">SAMN04489806_1059</name>
</gene>
<dbReference type="InterPro" id="IPR011330">
    <property type="entry name" value="Glyco_hydro/deAcase_b/a-brl"/>
</dbReference>
<dbReference type="GO" id="GO:0005975">
    <property type="term" value="P:carbohydrate metabolic process"/>
    <property type="evidence" value="ECO:0007669"/>
    <property type="project" value="InterPro"/>
</dbReference>
<evidence type="ECO:0000313" key="3">
    <source>
        <dbReference type="Proteomes" id="UP000199183"/>
    </source>
</evidence>
<dbReference type="Pfam" id="PF01522">
    <property type="entry name" value="Polysacc_deac_1"/>
    <property type="match status" value="1"/>
</dbReference>
<dbReference type="InterPro" id="IPR002509">
    <property type="entry name" value="NODB_dom"/>
</dbReference>
<dbReference type="Proteomes" id="UP000199183">
    <property type="component" value="Unassembled WGS sequence"/>
</dbReference>
<reference evidence="2 3" key="1">
    <citation type="submission" date="2016-10" db="EMBL/GenBank/DDBJ databases">
        <authorList>
            <person name="de Groot N.N."/>
        </authorList>
    </citation>
    <scope>NUCLEOTIDE SEQUENCE [LARGE SCALE GENOMIC DNA]</scope>
    <source>
        <strain evidence="2 3">DSM 21799</strain>
    </source>
</reference>
<dbReference type="PROSITE" id="PS51677">
    <property type="entry name" value="NODB"/>
    <property type="match status" value="1"/>
</dbReference>
<protein>
    <submittedName>
        <fullName evidence="2">Peptidoglycan/xylan/chitin deacetylase, PgdA/CDA1 family</fullName>
    </submittedName>
</protein>
<dbReference type="PANTHER" id="PTHR43123">
    <property type="entry name" value="POLYSACCHARIDE DEACETYLASE-RELATED"/>
    <property type="match status" value="1"/>
</dbReference>
<proteinExistence type="predicted"/>
<evidence type="ECO:0000313" key="2">
    <source>
        <dbReference type="EMBL" id="SEB54723.1"/>
    </source>
</evidence>
<dbReference type="STRING" id="640635.SAMN04489806_1059"/>
<dbReference type="AlphaFoldDB" id="A0A1H4K8G9"/>
<sequence>MAATLEMILKGRRLQFSNNQNSIGPIRDYIGYGGQSPTVQWPNDAKLAINFVINYEEGSEYSFLQDGENDNYVEVTYNFPENIRDLSRESMYEYGSRAGIWRLFRILEEYGVPATMYACAQAFEVNPVVAKHARNAGYDLLSHGLRWTETWRYSREEEKQAIETAIASFQETWGERPEAWYCRYGSSVNTRELVVEEGGFVYDSDSYNDDLPYYANVEGQPHLVIPYSLTYNDMQGTKSPATFVDYVKRGIDELWREGDAGNPKMMSIGLHPRLMGQAGRANALREVIEYALDKGDVWFARRMDIAKHWLREHPASVSNNA</sequence>
<accession>A0A1H4K8G9</accession>
<dbReference type="GO" id="GO:0016810">
    <property type="term" value="F:hydrolase activity, acting on carbon-nitrogen (but not peptide) bonds"/>
    <property type="evidence" value="ECO:0007669"/>
    <property type="project" value="InterPro"/>
</dbReference>
<name>A0A1H4K8G9_9MICO</name>
<dbReference type="PANTHER" id="PTHR43123:SF1">
    <property type="entry name" value="POLYSACCHARIDE DEACETYLASE-RELATED"/>
    <property type="match status" value="1"/>
</dbReference>
<keyword evidence="3" id="KW-1185">Reference proteome</keyword>
<dbReference type="Gene3D" id="3.20.20.370">
    <property type="entry name" value="Glycoside hydrolase/deacetylase"/>
    <property type="match status" value="1"/>
</dbReference>
<organism evidence="2 3">
    <name type="scientific">Paramicrobacterium humi</name>
    <dbReference type="NCBI Taxonomy" id="640635"/>
    <lineage>
        <taxon>Bacteria</taxon>
        <taxon>Bacillati</taxon>
        <taxon>Actinomycetota</taxon>
        <taxon>Actinomycetes</taxon>
        <taxon>Micrococcales</taxon>
        <taxon>Microbacteriaceae</taxon>
        <taxon>Paramicrobacterium</taxon>
    </lineage>
</organism>
<feature type="domain" description="NodB homology" evidence="1">
    <location>
        <begin position="86"/>
        <end position="300"/>
    </location>
</feature>
<dbReference type="RefSeq" id="WP_245723542.1">
    <property type="nucleotide sequence ID" value="NZ_FNRY01000001.1"/>
</dbReference>
<dbReference type="EMBL" id="FNRY01000001">
    <property type="protein sequence ID" value="SEB54723.1"/>
    <property type="molecule type" value="Genomic_DNA"/>
</dbReference>
<evidence type="ECO:0000259" key="1">
    <source>
        <dbReference type="PROSITE" id="PS51677"/>
    </source>
</evidence>
<dbReference type="SUPFAM" id="SSF88713">
    <property type="entry name" value="Glycoside hydrolase/deacetylase"/>
    <property type="match status" value="1"/>
</dbReference>